<dbReference type="OrthoDB" id="10421601at2759"/>
<reference evidence="1" key="1">
    <citation type="submission" date="2012-04" db="EMBL/GenBank/DDBJ databases">
        <title>The Genome Sequence of Loa loa.</title>
        <authorList>
            <consortium name="The Broad Institute Genome Sequencing Platform"/>
            <consortium name="Broad Institute Genome Sequencing Center for Infectious Disease"/>
            <person name="Nutman T.B."/>
            <person name="Fink D.L."/>
            <person name="Russ C."/>
            <person name="Young S."/>
            <person name="Zeng Q."/>
            <person name="Gargeya S."/>
            <person name="Alvarado L."/>
            <person name="Berlin A."/>
            <person name="Chapman S.B."/>
            <person name="Chen Z."/>
            <person name="Freedman E."/>
            <person name="Gellesch M."/>
            <person name="Goldberg J."/>
            <person name="Griggs A."/>
            <person name="Gujja S."/>
            <person name="Heilman E.R."/>
            <person name="Heiman D."/>
            <person name="Howarth C."/>
            <person name="Mehta T."/>
            <person name="Neiman D."/>
            <person name="Pearson M."/>
            <person name="Roberts A."/>
            <person name="Saif S."/>
            <person name="Shea T."/>
            <person name="Shenoy N."/>
            <person name="Sisk P."/>
            <person name="Stolte C."/>
            <person name="Sykes S."/>
            <person name="White J."/>
            <person name="Yandava C."/>
            <person name="Haas B."/>
            <person name="Henn M.R."/>
            <person name="Nusbaum C."/>
            <person name="Birren B."/>
        </authorList>
    </citation>
    <scope>NUCLEOTIDE SEQUENCE [LARGE SCALE GENOMIC DNA]</scope>
</reference>
<evidence type="ECO:0000313" key="1">
    <source>
        <dbReference type="EMBL" id="EFO25019.1"/>
    </source>
</evidence>
<sequence length="120" mass="14068">DKEQRNNQLNFGQKVLQTIIRKISLYFKDSKTIEEGNTSQQAREHHFQENLGRPHTFIYNYILVQYLVSTMREQTTNIKDTTADGGMTKTIKYYTDGEAREQEGITETRMKPFTLCILNI</sequence>
<proteinExistence type="predicted"/>
<organism evidence="1">
    <name type="scientific">Loa loa</name>
    <name type="common">Eye worm</name>
    <name type="synonym">Filaria loa</name>
    <dbReference type="NCBI Taxonomy" id="7209"/>
    <lineage>
        <taxon>Eukaryota</taxon>
        <taxon>Metazoa</taxon>
        <taxon>Ecdysozoa</taxon>
        <taxon>Nematoda</taxon>
        <taxon>Chromadorea</taxon>
        <taxon>Rhabditida</taxon>
        <taxon>Spirurina</taxon>
        <taxon>Spiruromorpha</taxon>
        <taxon>Filarioidea</taxon>
        <taxon>Onchocercidae</taxon>
        <taxon>Loa</taxon>
    </lineage>
</organism>
<dbReference type="CTD" id="9940856"/>
<dbReference type="AlphaFoldDB" id="A0A1S0U664"/>
<name>A0A1S0U664_LOALO</name>
<feature type="non-terminal residue" evidence="1">
    <location>
        <position position="1"/>
    </location>
</feature>
<dbReference type="GeneID" id="9940856"/>
<dbReference type="InParanoid" id="A0A1S0U664"/>
<gene>
    <name evidence="1" type="ORF">LOAG_03462</name>
</gene>
<dbReference type="KEGG" id="loa:LOAG_03462"/>
<protein>
    <submittedName>
        <fullName evidence="1">Uncharacterized protein</fullName>
    </submittedName>
</protein>
<dbReference type="RefSeq" id="XP_003139047.1">
    <property type="nucleotide sequence ID" value="XM_003138999.1"/>
</dbReference>
<dbReference type="EMBL" id="JH712076">
    <property type="protein sequence ID" value="EFO25019.1"/>
    <property type="molecule type" value="Genomic_DNA"/>
</dbReference>
<accession>A0A1S0U664</accession>